<evidence type="ECO:0000256" key="8">
    <source>
        <dbReference type="ARBA" id="ARBA00023186"/>
    </source>
</evidence>
<evidence type="ECO:0000256" key="5">
    <source>
        <dbReference type="ARBA" id="ARBA00022723"/>
    </source>
</evidence>
<comment type="similarity">
    <text evidence="1">Belongs to the anaerobic coproporphyrinogen-III oxidase family. HemW subfamily.</text>
</comment>
<dbReference type="GO" id="GO:0051539">
    <property type="term" value="F:4 iron, 4 sulfur cluster binding"/>
    <property type="evidence" value="ECO:0007669"/>
    <property type="project" value="UniProtKB-UniRule"/>
</dbReference>
<keyword evidence="4 9" id="KW-0949">S-adenosyl-L-methionine</keyword>
<evidence type="ECO:0000259" key="10">
    <source>
        <dbReference type="PROSITE" id="PS51918"/>
    </source>
</evidence>
<comment type="subcellular location">
    <subcellularLocation>
        <location evidence="9">Cytoplasm</location>
    </subcellularLocation>
</comment>
<dbReference type="GO" id="GO:0005737">
    <property type="term" value="C:cytoplasm"/>
    <property type="evidence" value="ECO:0007669"/>
    <property type="project" value="UniProtKB-SubCell"/>
</dbReference>
<dbReference type="InterPro" id="IPR004559">
    <property type="entry name" value="HemW-like"/>
</dbReference>
<proteinExistence type="inferred from homology"/>
<comment type="caution">
    <text evidence="11">The sequence shown here is derived from an EMBL/GenBank/DDBJ whole genome shotgun (WGS) entry which is preliminary data.</text>
</comment>
<dbReference type="PANTHER" id="PTHR13932:SF5">
    <property type="entry name" value="RADICAL S-ADENOSYL METHIONINE DOMAIN-CONTAINING PROTEIN 1, MITOCHONDRIAL"/>
    <property type="match status" value="1"/>
</dbReference>
<keyword evidence="8 9" id="KW-0143">Chaperone</keyword>
<evidence type="ECO:0000256" key="1">
    <source>
        <dbReference type="ARBA" id="ARBA00006100"/>
    </source>
</evidence>
<dbReference type="STRING" id="36847.CLNEO_20070"/>
<evidence type="ECO:0000256" key="7">
    <source>
        <dbReference type="ARBA" id="ARBA00023014"/>
    </source>
</evidence>
<dbReference type="GO" id="GO:0004109">
    <property type="term" value="F:coproporphyrinogen oxidase activity"/>
    <property type="evidence" value="ECO:0007669"/>
    <property type="project" value="InterPro"/>
</dbReference>
<evidence type="ECO:0000256" key="2">
    <source>
        <dbReference type="ARBA" id="ARBA00017228"/>
    </source>
</evidence>
<dbReference type="Pfam" id="PF06969">
    <property type="entry name" value="HemN_C"/>
    <property type="match status" value="1"/>
</dbReference>
<reference evidence="11 12" key="1">
    <citation type="submission" date="2016-01" db="EMBL/GenBank/DDBJ databases">
        <title>Genome sequence of Clostridium neopropionicum X4, DSM-3847.</title>
        <authorList>
            <person name="Poehlein A."/>
            <person name="Beck M.H."/>
            <person name="Bengelsdorf F.R."/>
            <person name="Daniel R."/>
            <person name="Duerre P."/>
        </authorList>
    </citation>
    <scope>NUCLEOTIDE SEQUENCE [LARGE SCALE GENOMIC DNA]</scope>
    <source>
        <strain evidence="11 12">DSM-3847</strain>
    </source>
</reference>
<dbReference type="PROSITE" id="PS51918">
    <property type="entry name" value="RADICAL_SAM"/>
    <property type="match status" value="1"/>
</dbReference>
<dbReference type="PANTHER" id="PTHR13932">
    <property type="entry name" value="COPROPORPHYRINIGEN III OXIDASE"/>
    <property type="match status" value="1"/>
</dbReference>
<dbReference type="Proteomes" id="UP000070539">
    <property type="component" value="Unassembled WGS sequence"/>
</dbReference>
<dbReference type="RefSeq" id="WP_066088301.1">
    <property type="nucleotide sequence ID" value="NZ_LRVM01000006.1"/>
</dbReference>
<dbReference type="InterPro" id="IPR034505">
    <property type="entry name" value="Coproporphyrinogen-III_oxidase"/>
</dbReference>
<name>A0A136WDL0_9FIRM</name>
<dbReference type="Gene3D" id="3.20.20.70">
    <property type="entry name" value="Aldolase class I"/>
    <property type="match status" value="1"/>
</dbReference>
<evidence type="ECO:0000313" key="11">
    <source>
        <dbReference type="EMBL" id="KXL52598.1"/>
    </source>
</evidence>
<keyword evidence="12" id="KW-1185">Reference proteome</keyword>
<dbReference type="InterPro" id="IPR058240">
    <property type="entry name" value="rSAM_sf"/>
</dbReference>
<keyword evidence="9" id="KW-0004">4Fe-4S</keyword>
<gene>
    <name evidence="11" type="primary">hemN_3</name>
    <name evidence="11" type="ORF">CLNEO_20070</name>
</gene>
<evidence type="ECO:0000313" key="12">
    <source>
        <dbReference type="Proteomes" id="UP000070539"/>
    </source>
</evidence>
<evidence type="ECO:0000256" key="9">
    <source>
        <dbReference type="RuleBase" id="RU364116"/>
    </source>
</evidence>
<keyword evidence="5 9" id="KW-0479">Metal-binding</keyword>
<dbReference type="PATRIC" id="fig|36847.3.peg.2358"/>
<dbReference type="SFLD" id="SFLDG01082">
    <property type="entry name" value="B12-binding_domain_containing"/>
    <property type="match status" value="1"/>
</dbReference>
<evidence type="ECO:0000256" key="4">
    <source>
        <dbReference type="ARBA" id="ARBA00022691"/>
    </source>
</evidence>
<keyword evidence="3 9" id="KW-0349">Heme</keyword>
<dbReference type="SFLD" id="SFLDS00029">
    <property type="entry name" value="Radical_SAM"/>
    <property type="match status" value="1"/>
</dbReference>
<dbReference type="SFLD" id="SFLDF00562">
    <property type="entry name" value="HemN-like__clustered_with_heat"/>
    <property type="match status" value="1"/>
</dbReference>
<dbReference type="InterPro" id="IPR007197">
    <property type="entry name" value="rSAM"/>
</dbReference>
<dbReference type="Pfam" id="PF04055">
    <property type="entry name" value="Radical_SAM"/>
    <property type="match status" value="1"/>
</dbReference>
<evidence type="ECO:0000256" key="6">
    <source>
        <dbReference type="ARBA" id="ARBA00023004"/>
    </source>
</evidence>
<dbReference type="InterPro" id="IPR013785">
    <property type="entry name" value="Aldolase_TIM"/>
</dbReference>
<sequence length="381" mass="43815">MMKTMGLYVHIPFCKRKCLYCDFPSFGNMEDKYEAYVYALEQEIEGRGLVCGNWQVSSVFFGGGTPTVLSKELLERLMTKIKNCFLVAKNAEITIEANPGTMDSQKAEALVKMGFNRLSMGVQAWQNRLLSTLGRIHTIEEFQNNFEIARKAGFENINVDLMFALPTQTFEDWQETLEKITALHLEHISAYSLIIEEGTPFYEAFQKGELLEIDEELDRKMYHYAVTFLAEKGYQQYEISNFAKIGRESRHNQIYWQTEPYLGLGLGAHSYYNGNRFHNTYDLEKYILAHGGIDILEEEKVAVSQNDAMEEFMFLGLRRRDGVSFDQFFERFGMKMTEVYGKVISDFTESGLLAQTDAAIALTRKGIDLSNRVFTAFLLDE</sequence>
<organism evidence="11 12">
    <name type="scientific">Anaerotignum neopropionicum</name>
    <dbReference type="NCBI Taxonomy" id="36847"/>
    <lineage>
        <taxon>Bacteria</taxon>
        <taxon>Bacillati</taxon>
        <taxon>Bacillota</taxon>
        <taxon>Clostridia</taxon>
        <taxon>Lachnospirales</taxon>
        <taxon>Anaerotignaceae</taxon>
        <taxon>Anaerotignum</taxon>
    </lineage>
</organism>
<dbReference type="InterPro" id="IPR006638">
    <property type="entry name" value="Elp3/MiaA/NifB-like_rSAM"/>
</dbReference>
<accession>A0A136WDL0</accession>
<dbReference type="SUPFAM" id="SSF102114">
    <property type="entry name" value="Radical SAM enzymes"/>
    <property type="match status" value="1"/>
</dbReference>
<protein>
    <recommendedName>
        <fullName evidence="2 9">Heme chaperone HemW</fullName>
    </recommendedName>
</protein>
<comment type="function">
    <text evidence="9">Probably acts as a heme chaperone, transferring heme to an unknown acceptor. Binds one molecule of heme per monomer, possibly covalently. Binds 1 [4Fe-4S] cluster. The cluster is coordinated with 3 cysteines and an exchangeable S-adenosyl-L-methionine.</text>
</comment>
<dbReference type="SFLD" id="SFLDG01065">
    <property type="entry name" value="anaerobic_coproporphyrinogen-I"/>
    <property type="match status" value="1"/>
</dbReference>
<dbReference type="InterPro" id="IPR010723">
    <property type="entry name" value="HemN_C"/>
</dbReference>
<dbReference type="EMBL" id="LRVM01000006">
    <property type="protein sequence ID" value="KXL52598.1"/>
    <property type="molecule type" value="Genomic_DNA"/>
</dbReference>
<dbReference type="AlphaFoldDB" id="A0A136WDL0"/>
<dbReference type="SFLD" id="SFLDF00288">
    <property type="entry name" value="HemN-like__clustered_with_nucl"/>
    <property type="match status" value="1"/>
</dbReference>
<keyword evidence="7 9" id="KW-0411">Iron-sulfur</keyword>
<dbReference type="CDD" id="cd01335">
    <property type="entry name" value="Radical_SAM"/>
    <property type="match status" value="1"/>
</dbReference>
<keyword evidence="11" id="KW-0560">Oxidoreductase</keyword>
<dbReference type="GO" id="GO:0006779">
    <property type="term" value="P:porphyrin-containing compound biosynthetic process"/>
    <property type="evidence" value="ECO:0007669"/>
    <property type="project" value="InterPro"/>
</dbReference>
<keyword evidence="9" id="KW-0963">Cytoplasm</keyword>
<dbReference type="GO" id="GO:0046872">
    <property type="term" value="F:metal ion binding"/>
    <property type="evidence" value="ECO:0007669"/>
    <property type="project" value="UniProtKB-UniRule"/>
</dbReference>
<keyword evidence="6 9" id="KW-0408">Iron</keyword>
<dbReference type="NCBIfam" id="TIGR00539">
    <property type="entry name" value="hemN_rel"/>
    <property type="match status" value="1"/>
</dbReference>
<evidence type="ECO:0000256" key="3">
    <source>
        <dbReference type="ARBA" id="ARBA00022617"/>
    </source>
</evidence>
<dbReference type="SMART" id="SM00729">
    <property type="entry name" value="Elp3"/>
    <property type="match status" value="1"/>
</dbReference>
<feature type="domain" description="Radical SAM core" evidence="10">
    <location>
        <begin position="1"/>
        <end position="235"/>
    </location>
</feature>